<dbReference type="GO" id="GO:0006629">
    <property type="term" value="P:lipid metabolic process"/>
    <property type="evidence" value="ECO:0007669"/>
    <property type="project" value="TreeGrafter"/>
</dbReference>
<organism evidence="1 2">
    <name type="scientific">Ignelater luminosus</name>
    <name type="common">Cucubano</name>
    <name type="synonym">Pyrophorus luminosus</name>
    <dbReference type="NCBI Taxonomy" id="2038154"/>
    <lineage>
        <taxon>Eukaryota</taxon>
        <taxon>Metazoa</taxon>
        <taxon>Ecdysozoa</taxon>
        <taxon>Arthropoda</taxon>
        <taxon>Hexapoda</taxon>
        <taxon>Insecta</taxon>
        <taxon>Pterygota</taxon>
        <taxon>Neoptera</taxon>
        <taxon>Endopterygota</taxon>
        <taxon>Coleoptera</taxon>
        <taxon>Polyphaga</taxon>
        <taxon>Elateriformia</taxon>
        <taxon>Elateroidea</taxon>
        <taxon>Elateridae</taxon>
        <taxon>Agrypninae</taxon>
        <taxon>Pyrophorini</taxon>
        <taxon>Ignelater</taxon>
    </lineage>
</organism>
<reference evidence="1" key="1">
    <citation type="submission" date="2019-08" db="EMBL/GenBank/DDBJ databases">
        <title>The genome of the North American firefly Photinus pyralis.</title>
        <authorList>
            <consortium name="Photinus pyralis genome working group"/>
            <person name="Fallon T.R."/>
            <person name="Sander Lower S.E."/>
            <person name="Weng J.-K."/>
        </authorList>
    </citation>
    <scope>NUCLEOTIDE SEQUENCE</scope>
    <source>
        <strain evidence="1">TRF0915ILg1</strain>
        <tissue evidence="1">Whole body</tissue>
    </source>
</reference>
<dbReference type="AlphaFoldDB" id="A0A8K0GDU1"/>
<evidence type="ECO:0000313" key="2">
    <source>
        <dbReference type="Proteomes" id="UP000801492"/>
    </source>
</evidence>
<dbReference type="EMBL" id="VTPC01006839">
    <property type="protein sequence ID" value="KAF2894613.1"/>
    <property type="molecule type" value="Genomic_DNA"/>
</dbReference>
<dbReference type="InterPro" id="IPR012674">
    <property type="entry name" value="Calycin"/>
</dbReference>
<dbReference type="PANTHER" id="PTHR10612">
    <property type="entry name" value="APOLIPOPROTEIN D"/>
    <property type="match status" value="1"/>
</dbReference>
<dbReference type="Proteomes" id="UP000801492">
    <property type="component" value="Unassembled WGS sequence"/>
</dbReference>
<protein>
    <recommendedName>
        <fullName evidence="3">VDE lipocalin domain-containing protein</fullName>
    </recommendedName>
</protein>
<dbReference type="PANTHER" id="PTHR10612:SF11">
    <property type="entry name" value="KARL, ISOFORM A"/>
    <property type="match status" value="1"/>
</dbReference>
<dbReference type="SUPFAM" id="SSF50814">
    <property type="entry name" value="Lipocalins"/>
    <property type="match status" value="1"/>
</dbReference>
<evidence type="ECO:0008006" key="3">
    <source>
        <dbReference type="Google" id="ProtNLM"/>
    </source>
</evidence>
<dbReference type="GO" id="GO:0005737">
    <property type="term" value="C:cytoplasm"/>
    <property type="evidence" value="ECO:0007669"/>
    <property type="project" value="TreeGrafter"/>
</dbReference>
<name>A0A8K0GDU1_IGNLU</name>
<sequence length="183" mass="21307">MLGTWYVIQYYASSEEALPYRCMQAVFTMSPYPLEITMNFTYSFTDDPLNEKLFGNITWTIPDPSQHAHWTHSEDIYEGVYNTYVVDSDYSSWALLLHCAEKSKSPRYLSSFIMSRQPLLGINVISYLRDKLPRYDIDLTYMFDMTQNECDVPQNGIDIPPSVLVNRLPPGLRRHPLKGHHQI</sequence>
<comment type="caution">
    <text evidence="1">The sequence shown here is derived from an EMBL/GenBank/DDBJ whole genome shotgun (WGS) entry which is preliminary data.</text>
</comment>
<proteinExistence type="predicted"/>
<evidence type="ECO:0000313" key="1">
    <source>
        <dbReference type="EMBL" id="KAF2894613.1"/>
    </source>
</evidence>
<accession>A0A8K0GDU1</accession>
<dbReference type="GO" id="GO:0000302">
    <property type="term" value="P:response to reactive oxygen species"/>
    <property type="evidence" value="ECO:0007669"/>
    <property type="project" value="TreeGrafter"/>
</dbReference>
<dbReference type="OrthoDB" id="8186134at2759"/>
<dbReference type="CDD" id="cd00301">
    <property type="entry name" value="lipocalin_FABP"/>
    <property type="match status" value="1"/>
</dbReference>
<dbReference type="Gene3D" id="2.40.128.20">
    <property type="match status" value="1"/>
</dbReference>
<keyword evidence="2" id="KW-1185">Reference proteome</keyword>
<gene>
    <name evidence="1" type="ORF">ILUMI_11559</name>
</gene>